<dbReference type="AlphaFoldDB" id="A0A6G1KPJ5"/>
<proteinExistence type="predicted"/>
<dbReference type="GO" id="GO:0004674">
    <property type="term" value="F:protein serine/threonine kinase activity"/>
    <property type="evidence" value="ECO:0007669"/>
    <property type="project" value="UniProtKB-KW"/>
</dbReference>
<keyword evidence="3" id="KW-0808">Transferase</keyword>
<dbReference type="GO" id="GO:0005524">
    <property type="term" value="F:ATP binding"/>
    <property type="evidence" value="ECO:0007669"/>
    <property type="project" value="UniProtKB-KW"/>
</dbReference>
<accession>A0A6G1KPJ5</accession>
<dbReference type="EC" id="2.7.11.1" evidence="1"/>
<evidence type="ECO:0000256" key="4">
    <source>
        <dbReference type="ARBA" id="ARBA00022741"/>
    </source>
</evidence>
<feature type="domain" description="Protein kinase" evidence="10">
    <location>
        <begin position="113"/>
        <end position="459"/>
    </location>
</feature>
<dbReference type="Proteomes" id="UP000799428">
    <property type="component" value="Unassembled WGS sequence"/>
</dbReference>
<evidence type="ECO:0000313" key="12">
    <source>
        <dbReference type="Proteomes" id="UP000799428"/>
    </source>
</evidence>
<dbReference type="SMART" id="SM00220">
    <property type="entry name" value="S_TKc"/>
    <property type="match status" value="1"/>
</dbReference>
<dbReference type="Pfam" id="PF00069">
    <property type="entry name" value="Pkinase"/>
    <property type="match status" value="1"/>
</dbReference>
<evidence type="ECO:0000256" key="3">
    <source>
        <dbReference type="ARBA" id="ARBA00022679"/>
    </source>
</evidence>
<name>A0A6G1KPJ5_9PLEO</name>
<dbReference type="PANTHER" id="PTHR43671:SF98">
    <property type="entry name" value="SERINE_THREONINE-PROTEIN KINASE NEK11"/>
    <property type="match status" value="1"/>
</dbReference>
<keyword evidence="4" id="KW-0547">Nucleotide-binding</keyword>
<dbReference type="InterPro" id="IPR050660">
    <property type="entry name" value="NEK_Ser/Thr_kinase"/>
</dbReference>
<dbReference type="InterPro" id="IPR011009">
    <property type="entry name" value="Kinase-like_dom_sf"/>
</dbReference>
<evidence type="ECO:0000256" key="6">
    <source>
        <dbReference type="ARBA" id="ARBA00022840"/>
    </source>
</evidence>
<gene>
    <name evidence="11" type="ORF">K504DRAFT_6193</name>
</gene>
<dbReference type="EMBL" id="MU005764">
    <property type="protein sequence ID" value="KAF2714563.1"/>
    <property type="molecule type" value="Genomic_DNA"/>
</dbReference>
<dbReference type="InterPro" id="IPR000719">
    <property type="entry name" value="Prot_kinase_dom"/>
</dbReference>
<dbReference type="PROSITE" id="PS00108">
    <property type="entry name" value="PROTEIN_KINASE_ST"/>
    <property type="match status" value="1"/>
</dbReference>
<sequence length="637" mass="71267">MISVQKNGTLYTLGIGLITSTIERGSDGPEMPRKASLYSNKIRLSSDNSLADMIAQFNRLPFDHQDIVYHTGQGRLVPQDPRLVSASQNAFGPNGGVRRPLPAATEVDVLHTNTQLLRLGKGEGGTWKYVHTLYQKGRGINQCSIYVFVLLDVDANILERMIVKVQGQPSLEEAQSALEIEFGVQSQISNKGCDYIVNLHGTSIRPQIDAPHLLYGYMEYAGFGNLLELLYGDNKKRRRIPEAFAWIVFRGLAEALFVLATGRAALPDWPPHWPDNNEKDRKDDWEWMGEMRRPDWKPFVHFDLKLPNVVLADEGTLFPAFKTPKMIDFGIVEPVGTIITRHWREYGLGTRGFIPPELYSKTNDDTTATVYYNRHGDNLADTRSDIYALGLLMLNLMDHRHIAAEWEGGDISSKIGHSDDNPWSYSKNLEDLVAACLENSKASRPSLPYILYKTRMGMLAWEEATEAYRGRTIADILPSNVIQSKVDPFTVGSSPWGTKKKRGDVNARAPPPAPQGSIPRRPGPLPPREKLPRPPLPPRDYEPQKWAAPTARRPRGRYDFWNRISGIWQSIWRYGPRRPADVFPPGREGIDPPPDNVAPRAGEQGGVVSPGSRKRPAPFTEGGASAKRVRSRPGGCN</sequence>
<evidence type="ECO:0000256" key="8">
    <source>
        <dbReference type="ARBA" id="ARBA00048679"/>
    </source>
</evidence>
<keyword evidence="6" id="KW-0067">ATP-binding</keyword>
<reference evidence="11" key="1">
    <citation type="journal article" date="2020" name="Stud. Mycol.">
        <title>101 Dothideomycetes genomes: a test case for predicting lifestyles and emergence of pathogens.</title>
        <authorList>
            <person name="Haridas S."/>
            <person name="Albert R."/>
            <person name="Binder M."/>
            <person name="Bloem J."/>
            <person name="Labutti K."/>
            <person name="Salamov A."/>
            <person name="Andreopoulos B."/>
            <person name="Baker S."/>
            <person name="Barry K."/>
            <person name="Bills G."/>
            <person name="Bluhm B."/>
            <person name="Cannon C."/>
            <person name="Castanera R."/>
            <person name="Culley D."/>
            <person name="Daum C."/>
            <person name="Ezra D."/>
            <person name="Gonzalez J."/>
            <person name="Henrissat B."/>
            <person name="Kuo A."/>
            <person name="Liang C."/>
            <person name="Lipzen A."/>
            <person name="Lutzoni F."/>
            <person name="Magnuson J."/>
            <person name="Mondo S."/>
            <person name="Nolan M."/>
            <person name="Ohm R."/>
            <person name="Pangilinan J."/>
            <person name="Park H.-J."/>
            <person name="Ramirez L."/>
            <person name="Alfaro M."/>
            <person name="Sun H."/>
            <person name="Tritt A."/>
            <person name="Yoshinaga Y."/>
            <person name="Zwiers L.-H."/>
            <person name="Turgeon B."/>
            <person name="Goodwin S."/>
            <person name="Spatafora J."/>
            <person name="Crous P."/>
            <person name="Grigoriev I."/>
        </authorList>
    </citation>
    <scope>NUCLEOTIDE SEQUENCE</scope>
    <source>
        <strain evidence="11">CBS 279.74</strain>
    </source>
</reference>
<evidence type="ECO:0000256" key="9">
    <source>
        <dbReference type="SAM" id="MobiDB-lite"/>
    </source>
</evidence>
<feature type="region of interest" description="Disordered" evidence="9">
    <location>
        <begin position="583"/>
        <end position="637"/>
    </location>
</feature>
<keyword evidence="12" id="KW-1185">Reference proteome</keyword>
<evidence type="ECO:0000259" key="10">
    <source>
        <dbReference type="PROSITE" id="PS50011"/>
    </source>
</evidence>
<dbReference type="GO" id="GO:0005634">
    <property type="term" value="C:nucleus"/>
    <property type="evidence" value="ECO:0007669"/>
    <property type="project" value="TreeGrafter"/>
</dbReference>
<feature type="region of interest" description="Disordered" evidence="9">
    <location>
        <begin position="488"/>
        <end position="551"/>
    </location>
</feature>
<dbReference type="InterPro" id="IPR008271">
    <property type="entry name" value="Ser/Thr_kinase_AS"/>
</dbReference>
<keyword evidence="2" id="KW-0723">Serine/threonine-protein kinase</keyword>
<keyword evidence="5 11" id="KW-0418">Kinase</keyword>
<dbReference type="SUPFAM" id="SSF56112">
    <property type="entry name" value="Protein kinase-like (PK-like)"/>
    <property type="match status" value="1"/>
</dbReference>
<comment type="catalytic activity">
    <reaction evidence="8">
        <text>L-seryl-[protein] + ATP = O-phospho-L-seryl-[protein] + ADP + H(+)</text>
        <dbReference type="Rhea" id="RHEA:17989"/>
        <dbReference type="Rhea" id="RHEA-COMP:9863"/>
        <dbReference type="Rhea" id="RHEA-COMP:11604"/>
        <dbReference type="ChEBI" id="CHEBI:15378"/>
        <dbReference type="ChEBI" id="CHEBI:29999"/>
        <dbReference type="ChEBI" id="CHEBI:30616"/>
        <dbReference type="ChEBI" id="CHEBI:83421"/>
        <dbReference type="ChEBI" id="CHEBI:456216"/>
        <dbReference type="EC" id="2.7.11.1"/>
    </reaction>
</comment>
<protein>
    <recommendedName>
        <fullName evidence="1">non-specific serine/threonine protein kinase</fullName>
        <ecNumber evidence="1">2.7.11.1</ecNumber>
    </recommendedName>
</protein>
<evidence type="ECO:0000313" key="11">
    <source>
        <dbReference type="EMBL" id="KAF2714563.1"/>
    </source>
</evidence>
<evidence type="ECO:0000256" key="5">
    <source>
        <dbReference type="ARBA" id="ARBA00022777"/>
    </source>
</evidence>
<evidence type="ECO:0000256" key="1">
    <source>
        <dbReference type="ARBA" id="ARBA00012513"/>
    </source>
</evidence>
<evidence type="ECO:0000256" key="7">
    <source>
        <dbReference type="ARBA" id="ARBA00047899"/>
    </source>
</evidence>
<comment type="catalytic activity">
    <reaction evidence="7">
        <text>L-threonyl-[protein] + ATP = O-phospho-L-threonyl-[protein] + ADP + H(+)</text>
        <dbReference type="Rhea" id="RHEA:46608"/>
        <dbReference type="Rhea" id="RHEA-COMP:11060"/>
        <dbReference type="Rhea" id="RHEA-COMP:11605"/>
        <dbReference type="ChEBI" id="CHEBI:15378"/>
        <dbReference type="ChEBI" id="CHEBI:30013"/>
        <dbReference type="ChEBI" id="CHEBI:30616"/>
        <dbReference type="ChEBI" id="CHEBI:61977"/>
        <dbReference type="ChEBI" id="CHEBI:456216"/>
        <dbReference type="EC" id="2.7.11.1"/>
    </reaction>
</comment>
<dbReference type="PROSITE" id="PS50011">
    <property type="entry name" value="PROTEIN_KINASE_DOM"/>
    <property type="match status" value="1"/>
</dbReference>
<dbReference type="PANTHER" id="PTHR43671">
    <property type="entry name" value="SERINE/THREONINE-PROTEIN KINASE NEK"/>
    <property type="match status" value="1"/>
</dbReference>
<dbReference type="Gene3D" id="1.10.510.10">
    <property type="entry name" value="Transferase(Phosphotransferase) domain 1"/>
    <property type="match status" value="1"/>
</dbReference>
<dbReference type="OrthoDB" id="310217at2759"/>
<organism evidence="11 12">
    <name type="scientific">Pleomassaria siparia CBS 279.74</name>
    <dbReference type="NCBI Taxonomy" id="1314801"/>
    <lineage>
        <taxon>Eukaryota</taxon>
        <taxon>Fungi</taxon>
        <taxon>Dikarya</taxon>
        <taxon>Ascomycota</taxon>
        <taxon>Pezizomycotina</taxon>
        <taxon>Dothideomycetes</taxon>
        <taxon>Pleosporomycetidae</taxon>
        <taxon>Pleosporales</taxon>
        <taxon>Pleomassariaceae</taxon>
        <taxon>Pleomassaria</taxon>
    </lineage>
</organism>
<evidence type="ECO:0000256" key="2">
    <source>
        <dbReference type="ARBA" id="ARBA00022527"/>
    </source>
</evidence>